<organism evidence="1 2">
    <name type="scientific">Carpinus fangiana</name>
    <dbReference type="NCBI Taxonomy" id="176857"/>
    <lineage>
        <taxon>Eukaryota</taxon>
        <taxon>Viridiplantae</taxon>
        <taxon>Streptophyta</taxon>
        <taxon>Embryophyta</taxon>
        <taxon>Tracheophyta</taxon>
        <taxon>Spermatophyta</taxon>
        <taxon>Magnoliopsida</taxon>
        <taxon>eudicotyledons</taxon>
        <taxon>Gunneridae</taxon>
        <taxon>Pentapetalae</taxon>
        <taxon>rosids</taxon>
        <taxon>fabids</taxon>
        <taxon>Fagales</taxon>
        <taxon>Betulaceae</taxon>
        <taxon>Carpinus</taxon>
    </lineage>
</organism>
<sequence>MASSKVVSRLSSRLQPLALKLGKRSLAPELSPLKSCSQSQASASASASARRVSRISRLPLELSSVETMTPLHSAIASARLISSLSAESNSWCLVPQGEFYVPVYFMLNHALDVAYMGREIDCHRVLLEYVLPENARVGSLVHSTCLYV</sequence>
<dbReference type="OrthoDB" id="669248at2759"/>
<evidence type="ECO:0000313" key="2">
    <source>
        <dbReference type="Proteomes" id="UP000327013"/>
    </source>
</evidence>
<dbReference type="AlphaFoldDB" id="A0A5N6QHV2"/>
<dbReference type="InterPro" id="IPR043459">
    <property type="entry name" value="NFD6/NOXY2-like"/>
</dbReference>
<dbReference type="PANTHER" id="PTHR33156:SF73">
    <property type="entry name" value="PROTEIN NUCLEAR FUSION DEFECTIVE 6, CHLOROPLASTIC_MITOCHONDRIAL-LIKE"/>
    <property type="match status" value="1"/>
</dbReference>
<dbReference type="EMBL" id="CM017321">
    <property type="protein sequence ID" value="KAE7998727.1"/>
    <property type="molecule type" value="Genomic_DNA"/>
</dbReference>
<evidence type="ECO:0000313" key="1">
    <source>
        <dbReference type="EMBL" id="KAE7998727.1"/>
    </source>
</evidence>
<dbReference type="PANTHER" id="PTHR33156">
    <property type="entry name" value="OS02G0230000 PROTEIN"/>
    <property type="match status" value="1"/>
</dbReference>
<dbReference type="Proteomes" id="UP000327013">
    <property type="component" value="Chromosome 1"/>
</dbReference>
<name>A0A5N6QHV2_9ROSI</name>
<accession>A0A5N6QHV2</accession>
<gene>
    <name evidence="1" type="ORF">FH972_003238</name>
</gene>
<protein>
    <submittedName>
        <fullName evidence="1">Uncharacterized protein</fullName>
    </submittedName>
</protein>
<proteinExistence type="predicted"/>
<keyword evidence="2" id="KW-1185">Reference proteome</keyword>
<reference evidence="1 2" key="1">
    <citation type="submission" date="2019-06" db="EMBL/GenBank/DDBJ databases">
        <title>A chromosomal-level reference genome of Carpinus fangiana (Coryloideae, Betulaceae).</title>
        <authorList>
            <person name="Yang X."/>
            <person name="Wang Z."/>
            <person name="Zhang L."/>
            <person name="Hao G."/>
            <person name="Liu J."/>
            <person name="Yang Y."/>
        </authorList>
    </citation>
    <scope>NUCLEOTIDE SEQUENCE [LARGE SCALE GENOMIC DNA]</scope>
    <source>
        <strain evidence="1">Cfa_2016G</strain>
        <tissue evidence="1">Leaf</tissue>
    </source>
</reference>